<evidence type="ECO:0000313" key="2">
    <source>
        <dbReference type="Proteomes" id="UP000719412"/>
    </source>
</evidence>
<keyword evidence="2" id="KW-1185">Reference proteome</keyword>
<reference evidence="1" key="1">
    <citation type="journal article" date="2020" name="J Insects Food Feed">
        <title>The yellow mealworm (Tenebrio molitor) genome: a resource for the emerging insects as food and feed industry.</title>
        <authorList>
            <person name="Eriksson T."/>
            <person name="Andere A."/>
            <person name="Kelstrup H."/>
            <person name="Emery V."/>
            <person name="Picard C."/>
        </authorList>
    </citation>
    <scope>NUCLEOTIDE SEQUENCE</scope>
    <source>
        <strain evidence="1">Stoneville</strain>
        <tissue evidence="1">Whole head</tissue>
    </source>
</reference>
<evidence type="ECO:0000313" key="1">
    <source>
        <dbReference type="EMBL" id="KAH0821983.1"/>
    </source>
</evidence>
<dbReference type="EMBL" id="JABDTM020005038">
    <property type="protein sequence ID" value="KAH0821983.1"/>
    <property type="molecule type" value="Genomic_DNA"/>
</dbReference>
<accession>A0A8J6HXR3</accession>
<comment type="caution">
    <text evidence="1">The sequence shown here is derived from an EMBL/GenBank/DDBJ whole genome shotgun (WGS) entry which is preliminary data.</text>
</comment>
<reference evidence="1" key="2">
    <citation type="submission" date="2021-08" db="EMBL/GenBank/DDBJ databases">
        <authorList>
            <person name="Eriksson T."/>
        </authorList>
    </citation>
    <scope>NUCLEOTIDE SEQUENCE</scope>
    <source>
        <strain evidence="1">Stoneville</strain>
        <tissue evidence="1">Whole head</tissue>
    </source>
</reference>
<dbReference type="AlphaFoldDB" id="A0A8J6HXR3"/>
<protein>
    <submittedName>
        <fullName evidence="1">Uncharacterized protein</fullName>
    </submittedName>
</protein>
<name>A0A8J6HXR3_TENMO</name>
<dbReference type="Proteomes" id="UP000719412">
    <property type="component" value="Unassembled WGS sequence"/>
</dbReference>
<sequence length="174" mass="19207">MTKVDGSESEVKGRQHCVKKNVSDIQVFVPNTGTSGTTIHKVVLDPTVHHAVKLVPSDRLVDTIIRRYDPLTKTSTWSTQNVSPTIQYTNTQSYPDVKVKPPLVPPSSTTTLYQENNLMGQASEALAEFEKLQSADKSALHELLRIGAVQDAKCYPNTLGWRSTHSGTSPDMSW</sequence>
<organism evidence="1 2">
    <name type="scientific">Tenebrio molitor</name>
    <name type="common">Yellow mealworm beetle</name>
    <dbReference type="NCBI Taxonomy" id="7067"/>
    <lineage>
        <taxon>Eukaryota</taxon>
        <taxon>Metazoa</taxon>
        <taxon>Ecdysozoa</taxon>
        <taxon>Arthropoda</taxon>
        <taxon>Hexapoda</taxon>
        <taxon>Insecta</taxon>
        <taxon>Pterygota</taxon>
        <taxon>Neoptera</taxon>
        <taxon>Endopterygota</taxon>
        <taxon>Coleoptera</taxon>
        <taxon>Polyphaga</taxon>
        <taxon>Cucujiformia</taxon>
        <taxon>Tenebrionidae</taxon>
        <taxon>Tenebrio</taxon>
    </lineage>
</organism>
<gene>
    <name evidence="1" type="ORF">GEV33_000808</name>
</gene>
<proteinExistence type="predicted"/>